<comment type="caution">
    <text evidence="1">The sequence shown here is derived from an EMBL/GenBank/DDBJ whole genome shotgun (WGS) entry which is preliminary data.</text>
</comment>
<dbReference type="AlphaFoldDB" id="A0AAN8VE68"/>
<gene>
    <name evidence="1" type="ORF">RJ641_002229</name>
</gene>
<accession>A0AAN8VE68</accession>
<proteinExistence type="predicted"/>
<dbReference type="Proteomes" id="UP001370490">
    <property type="component" value="Unassembled WGS sequence"/>
</dbReference>
<name>A0AAN8VE68_9MAGN</name>
<evidence type="ECO:0000313" key="1">
    <source>
        <dbReference type="EMBL" id="KAK6932605.1"/>
    </source>
</evidence>
<organism evidence="1 2">
    <name type="scientific">Dillenia turbinata</name>
    <dbReference type="NCBI Taxonomy" id="194707"/>
    <lineage>
        <taxon>Eukaryota</taxon>
        <taxon>Viridiplantae</taxon>
        <taxon>Streptophyta</taxon>
        <taxon>Embryophyta</taxon>
        <taxon>Tracheophyta</taxon>
        <taxon>Spermatophyta</taxon>
        <taxon>Magnoliopsida</taxon>
        <taxon>eudicotyledons</taxon>
        <taxon>Gunneridae</taxon>
        <taxon>Pentapetalae</taxon>
        <taxon>Dilleniales</taxon>
        <taxon>Dilleniaceae</taxon>
        <taxon>Dillenia</taxon>
    </lineage>
</organism>
<evidence type="ECO:0000313" key="2">
    <source>
        <dbReference type="Proteomes" id="UP001370490"/>
    </source>
</evidence>
<keyword evidence="2" id="KW-1185">Reference proteome</keyword>
<protein>
    <recommendedName>
        <fullName evidence="3">Pentatricopeptide repeat-containing protein</fullName>
    </recommendedName>
</protein>
<reference evidence="1 2" key="1">
    <citation type="submission" date="2023-12" db="EMBL/GenBank/DDBJ databases">
        <title>A high-quality genome assembly for Dillenia turbinata (Dilleniales).</title>
        <authorList>
            <person name="Chanderbali A."/>
        </authorList>
    </citation>
    <scope>NUCLEOTIDE SEQUENCE [LARGE SCALE GENOMIC DNA]</scope>
    <source>
        <strain evidence="1">LSX21</strain>
        <tissue evidence="1">Leaf</tissue>
    </source>
</reference>
<dbReference type="EMBL" id="JBAMMX010000010">
    <property type="protein sequence ID" value="KAK6932605.1"/>
    <property type="molecule type" value="Genomic_DNA"/>
</dbReference>
<evidence type="ECO:0008006" key="3">
    <source>
        <dbReference type="Google" id="ProtNLM"/>
    </source>
</evidence>
<sequence length="391" mass="44489">MLQHYACIIDILDREGKLDDVMELVNTMPFEANAAIRVHFWVLQESMKILNLADMRLRCFSLLTSRNLGSSSGIIVNSEYLAMTEILPFSTQSFAPVTNQYPGGPPGYTAEFRSTLAGCSGGVVRPALNLVLISIEMAPNFLDCEMGASHSDLRIFADATIENPSLKNKTFLIPTTLTSNQAFVTIEAESSMRAPFHETTTNSETSKVEKFSYLHRRYRFIAWLRNPLPRTPVRSVVIGTKDIDMALGDSEINIEKVSHSKSKVPMKVKFGEVKWANRMQRGLLCDASNHQMLKSMEQMNPVTNKLKVLKGIARCYASRLKKLTRQEQQSPNWRFLIKLLRHLKWKNKKNEENVSETRTVPSNYSETSRFYQQNALAFDKSQKDKKHQATR</sequence>